<dbReference type="Pfam" id="PF13855">
    <property type="entry name" value="LRR_8"/>
    <property type="match status" value="1"/>
</dbReference>
<reference evidence="11 12" key="1">
    <citation type="journal article" date="2023" name="BMC Biotechnol.">
        <title>Vitis rotundifolia cv Carlos genome sequencing.</title>
        <authorList>
            <person name="Huff M."/>
            <person name="Hulse-Kemp A."/>
            <person name="Scheffler B."/>
            <person name="Youngblood R."/>
            <person name="Simpson S."/>
            <person name="Babiker E."/>
            <person name="Staton M."/>
        </authorList>
    </citation>
    <scope>NUCLEOTIDE SEQUENCE [LARGE SCALE GENOMIC DNA]</scope>
    <source>
        <tissue evidence="11">Leaf</tissue>
    </source>
</reference>
<dbReference type="Gene3D" id="3.80.10.10">
    <property type="entry name" value="Ribonuclease Inhibitor"/>
    <property type="match status" value="3"/>
</dbReference>
<dbReference type="InterPro" id="IPR001611">
    <property type="entry name" value="Leu-rich_rpt"/>
</dbReference>
<dbReference type="SUPFAM" id="SSF52540">
    <property type="entry name" value="P-loop containing nucleoside triphosphate hydrolases"/>
    <property type="match status" value="1"/>
</dbReference>
<dbReference type="Gene3D" id="3.40.50.300">
    <property type="entry name" value="P-loop containing nucleotide triphosphate hydrolases"/>
    <property type="match status" value="1"/>
</dbReference>
<evidence type="ECO:0008006" key="13">
    <source>
        <dbReference type="Google" id="ProtNLM"/>
    </source>
</evidence>
<accession>A0AA38ZQK0</accession>
<dbReference type="Pfam" id="PF23247">
    <property type="entry name" value="LRR_RPS2"/>
    <property type="match status" value="1"/>
</dbReference>
<dbReference type="InterPro" id="IPR041118">
    <property type="entry name" value="Rx_N"/>
</dbReference>
<feature type="domain" description="Disease resistance N-terminal" evidence="7">
    <location>
        <begin position="12"/>
        <end position="101"/>
    </location>
</feature>
<dbReference type="InterPro" id="IPR032675">
    <property type="entry name" value="LRR_dom_sf"/>
</dbReference>
<sequence>MFVGEAIVSSFLAVVIDKLIAAPLLEYARRQKVDMTLQEWRKKLLHIEAVMNDAEEKQIRERAVKVWLDDLKALSYDIEDVLDEVVTEANRHSLTEGPQPSSSKVRKFIPTFHPSRSVFNGKISKKIKKITEDLDTIANRKFDLHLREGVGGFSFSAEERLTTSLVDEFGVYGRDADREKIMELLLSDEVSADQKVGVIPIVGMGGVGKTTLAQIIYNDKRVEDHFDTRIWVCVSDQFDLVEITKAILESVTKDSSHSRNLQFLQDGLKKELNGKRFLLVLDDIWNENPNNWSVLQAPFRVGAQGSFVMVTTRNENVASIMRTTASYHLNELSDKYCWSLFAHLAFENITSDALQSLELIGKKIVKKCKGLPLAAKTLGGLLRSKQDENAWKEMLNNKIWDLPADQSSILPALHLSYHYLPTKLKQCFAYCSIFPKGYEFEKKQLILLWMAEGLVNGSRRGETVEKEGETCFHNLLLRSFFQQSNHEKSLFVMHDLIHDLTQFVSGEFCFRLEFGKQNQVSKKARYLSYVREEFDVSKKFNPVHEASNLRTFLPLTMPHGVSTCYLSKEVCHHLLPKLRCLRVVSLSHYHITHLPDSIGKLKHLRYLDLSYTAIHKVPESIGMLFNLQTLMLSNCNFLSEVPSEIGKLVNLRYFDIGKTKLEGMPMGINRLKDLQVLTTFVVGWKHTAARIKDWRDLSQLGGTLSILNLQNVVYAADALEANLKDKGKLDQLVFGWDCNAVSGDLQNQTRVLENLQPHNKLKTLTIEYYYGTKFPNWLGDPSFMNLVFLQLKSCKNCLSLPPIGQLQSLKGLSIVKIGVQRVGPEFCGNGSGSSSFKPFGSLKTLKFEEMLEWEEWTCSQVEFPCLEELYVQKCPKLKGDIPKHLPLLTKLEITECGQLVDSLPMVPSLCELKLTECNDVVFRSAVDITSLTSLIVNDICKIPLELQHLHSLVRLTIDGCPELREVPPILHKLNSLKQLVIKGCPSLQSLLEMGLPPMLEKLDIEKCGILESLEDAVMQNNTCLQQLTIKDCGSLRSFPSIASLKYLDIKDCGKLDLPLPEETMASYYASLKTLIINSSCDSLTSFPLGFFRKLEFFYVSNCTNLGSLSIPDGIHHVELTSLNYMYINNCPNLVSFPQGGLSAPNLSVLILQQCKKLKSLPQGMHTLLTSLEILVLYDCQELVSFPDDGLPTNLSLLDISNCYKLMEHRMEWGLQRLPFLRKFSVRGCKEEISDPFPEMWLLPSTLTFLIIKDFPNLKSLAKEGFQHLTSLERLYISNCDELKSFPKEGLPGSLSVLRIEGCSLLKKRCQRDKGKEWPKIAHVPCIKIDDEVILP</sequence>
<dbReference type="InterPro" id="IPR058922">
    <property type="entry name" value="WHD_DRP"/>
</dbReference>
<dbReference type="SUPFAM" id="SSF52058">
    <property type="entry name" value="L domain-like"/>
    <property type="match status" value="3"/>
</dbReference>
<dbReference type="InterPro" id="IPR036388">
    <property type="entry name" value="WH-like_DNA-bd_sf"/>
</dbReference>
<evidence type="ECO:0000256" key="5">
    <source>
        <dbReference type="ARBA" id="ARBA00022840"/>
    </source>
</evidence>
<keyword evidence="4" id="KW-0611">Plant defense</keyword>
<dbReference type="Gene3D" id="1.10.8.430">
    <property type="entry name" value="Helical domain of apoptotic protease-activating factors"/>
    <property type="match status" value="1"/>
</dbReference>
<dbReference type="InterPro" id="IPR042197">
    <property type="entry name" value="Apaf_helical"/>
</dbReference>
<dbReference type="Pfam" id="PF23559">
    <property type="entry name" value="WHD_DRP"/>
    <property type="match status" value="1"/>
</dbReference>
<dbReference type="GO" id="GO:0006952">
    <property type="term" value="P:defense response"/>
    <property type="evidence" value="ECO:0007669"/>
    <property type="project" value="UniProtKB-KW"/>
</dbReference>
<keyword evidence="1" id="KW-0433">Leucine-rich repeat</keyword>
<feature type="domain" description="NB-ARC" evidence="6">
    <location>
        <begin position="179"/>
        <end position="348"/>
    </location>
</feature>
<evidence type="ECO:0000256" key="4">
    <source>
        <dbReference type="ARBA" id="ARBA00022821"/>
    </source>
</evidence>
<evidence type="ECO:0000259" key="7">
    <source>
        <dbReference type="Pfam" id="PF18052"/>
    </source>
</evidence>
<feature type="domain" description="Disease resistance protein At4g27190-like leucine-rich repeats" evidence="8">
    <location>
        <begin position="934"/>
        <end position="1078"/>
    </location>
</feature>
<dbReference type="InterPro" id="IPR057135">
    <property type="entry name" value="At4g27190-like_LRR"/>
</dbReference>
<dbReference type="PRINTS" id="PR00364">
    <property type="entry name" value="DISEASERSIST"/>
</dbReference>
<evidence type="ECO:0000313" key="11">
    <source>
        <dbReference type="EMBL" id="KAJ9693438.1"/>
    </source>
</evidence>
<dbReference type="GO" id="GO:0051707">
    <property type="term" value="P:response to other organism"/>
    <property type="evidence" value="ECO:0007669"/>
    <property type="project" value="UniProtKB-ARBA"/>
</dbReference>
<keyword evidence="3" id="KW-0547">Nucleotide-binding</keyword>
<dbReference type="EMBL" id="JARBHA010000009">
    <property type="protein sequence ID" value="KAJ9693438.1"/>
    <property type="molecule type" value="Genomic_DNA"/>
</dbReference>
<dbReference type="Pfam" id="PF18052">
    <property type="entry name" value="Rx_N"/>
    <property type="match status" value="1"/>
</dbReference>
<evidence type="ECO:0000313" key="12">
    <source>
        <dbReference type="Proteomes" id="UP001168098"/>
    </source>
</evidence>
<evidence type="ECO:0000259" key="6">
    <source>
        <dbReference type="Pfam" id="PF00931"/>
    </source>
</evidence>
<dbReference type="FunFam" id="1.10.10.10:FF:000322">
    <property type="entry name" value="Probable disease resistance protein At1g63360"/>
    <property type="match status" value="1"/>
</dbReference>
<evidence type="ECO:0000256" key="1">
    <source>
        <dbReference type="ARBA" id="ARBA00022614"/>
    </source>
</evidence>
<dbReference type="InterPro" id="IPR056789">
    <property type="entry name" value="LRR_R13L1-DRL21"/>
</dbReference>
<organism evidence="11 12">
    <name type="scientific">Vitis rotundifolia</name>
    <name type="common">Muscadine grape</name>
    <dbReference type="NCBI Taxonomy" id="103349"/>
    <lineage>
        <taxon>Eukaryota</taxon>
        <taxon>Viridiplantae</taxon>
        <taxon>Streptophyta</taxon>
        <taxon>Embryophyta</taxon>
        <taxon>Tracheophyta</taxon>
        <taxon>Spermatophyta</taxon>
        <taxon>Magnoliopsida</taxon>
        <taxon>eudicotyledons</taxon>
        <taxon>Gunneridae</taxon>
        <taxon>Pentapetalae</taxon>
        <taxon>rosids</taxon>
        <taxon>Vitales</taxon>
        <taxon>Vitaceae</taxon>
        <taxon>Viteae</taxon>
        <taxon>Vitis</taxon>
    </lineage>
</organism>
<evidence type="ECO:0000259" key="8">
    <source>
        <dbReference type="Pfam" id="PF23247"/>
    </source>
</evidence>
<protein>
    <recommendedName>
        <fullName evidence="13">Disease resistance RPP13-like protein 1</fullName>
    </recommendedName>
</protein>
<keyword evidence="5" id="KW-0067">ATP-binding</keyword>
<evidence type="ECO:0000256" key="2">
    <source>
        <dbReference type="ARBA" id="ARBA00022737"/>
    </source>
</evidence>
<evidence type="ECO:0000256" key="3">
    <source>
        <dbReference type="ARBA" id="ARBA00022741"/>
    </source>
</evidence>
<dbReference type="PANTHER" id="PTHR36766:SF51">
    <property type="entry name" value="DISEASE RESISTANCE RPP13-LIKE PROTEIN 1"/>
    <property type="match status" value="1"/>
</dbReference>
<evidence type="ECO:0000259" key="10">
    <source>
        <dbReference type="Pfam" id="PF25019"/>
    </source>
</evidence>
<comment type="caution">
    <text evidence="11">The sequence shown here is derived from an EMBL/GenBank/DDBJ whole genome shotgun (WGS) entry which is preliminary data.</text>
</comment>
<dbReference type="InterPro" id="IPR002182">
    <property type="entry name" value="NB-ARC"/>
</dbReference>
<dbReference type="GO" id="GO:0005524">
    <property type="term" value="F:ATP binding"/>
    <property type="evidence" value="ECO:0007669"/>
    <property type="project" value="UniProtKB-KW"/>
</dbReference>
<keyword evidence="12" id="KW-1185">Reference proteome</keyword>
<dbReference type="Pfam" id="PF25019">
    <property type="entry name" value="LRR_R13L1-DRL21"/>
    <property type="match status" value="1"/>
</dbReference>
<keyword evidence="2" id="KW-0677">Repeat</keyword>
<dbReference type="Pfam" id="PF00931">
    <property type="entry name" value="NB-ARC"/>
    <property type="match status" value="1"/>
</dbReference>
<proteinExistence type="predicted"/>
<dbReference type="Gene3D" id="1.10.10.10">
    <property type="entry name" value="Winged helix-like DNA-binding domain superfamily/Winged helix DNA-binding domain"/>
    <property type="match status" value="1"/>
</dbReference>
<name>A0AA38ZQK0_VITRO</name>
<dbReference type="GO" id="GO:0043531">
    <property type="term" value="F:ADP binding"/>
    <property type="evidence" value="ECO:0007669"/>
    <property type="project" value="InterPro"/>
</dbReference>
<dbReference type="FunFam" id="3.40.50.300:FF:001091">
    <property type="entry name" value="Probable disease resistance protein At1g61300"/>
    <property type="match status" value="1"/>
</dbReference>
<dbReference type="PANTHER" id="PTHR36766">
    <property type="entry name" value="PLANT BROAD-SPECTRUM MILDEW RESISTANCE PROTEIN RPW8"/>
    <property type="match status" value="1"/>
</dbReference>
<dbReference type="Proteomes" id="UP001168098">
    <property type="component" value="Unassembled WGS sequence"/>
</dbReference>
<dbReference type="Gene3D" id="1.20.5.4130">
    <property type="match status" value="1"/>
</dbReference>
<gene>
    <name evidence="11" type="ORF">PVL29_012281</name>
</gene>
<evidence type="ECO:0000259" key="9">
    <source>
        <dbReference type="Pfam" id="PF23559"/>
    </source>
</evidence>
<feature type="domain" description="R13L1/DRL21-like LRR repeat region" evidence="10">
    <location>
        <begin position="692"/>
        <end position="816"/>
    </location>
</feature>
<dbReference type="InterPro" id="IPR027417">
    <property type="entry name" value="P-loop_NTPase"/>
</dbReference>
<feature type="domain" description="Disease resistance protein winged helix" evidence="9">
    <location>
        <begin position="433"/>
        <end position="500"/>
    </location>
</feature>